<sequence length="220" mass="23867">MAYDLEEQEQLATLKAWWERYGNLTTWIIIIALAAYSGWAGWNYYQRNQTTQASALYEELQRAVEAKDNTKVQRAATDMESKFASTAYAPMSALVAAKSAFDANDAKTAKAQLQWAIEHGADEFKAIAKVRLAGLLLDEKAYDQALKALDGNVPPAFAGSVADRKGDILAAQNKLAEARTAYQAALDATDKKNPGRQLIQLKLEAIGGSVPADKPAKAAA</sequence>
<evidence type="ECO:0000259" key="9">
    <source>
        <dbReference type="Pfam" id="PF09976"/>
    </source>
</evidence>
<organism evidence="10 11">
    <name type="scientific">Duganella phyllosphaerae</name>
    <dbReference type="NCBI Taxonomy" id="762836"/>
    <lineage>
        <taxon>Bacteria</taxon>
        <taxon>Pseudomonadati</taxon>
        <taxon>Pseudomonadota</taxon>
        <taxon>Betaproteobacteria</taxon>
        <taxon>Burkholderiales</taxon>
        <taxon>Oxalobacteraceae</taxon>
        <taxon>Telluria group</taxon>
        <taxon>Duganella</taxon>
    </lineage>
</organism>
<dbReference type="PATRIC" id="fig|762836.4.peg.4304"/>
<comment type="caution">
    <text evidence="10">The sequence shown here is derived from an EMBL/GenBank/DDBJ whole genome shotgun (WGS) entry which is preliminary data.</text>
</comment>
<dbReference type="PANTHER" id="PTHR38035">
    <property type="entry name" value="UPF0070 PROTEIN YFGM"/>
    <property type="match status" value="1"/>
</dbReference>
<evidence type="ECO:0000313" key="10">
    <source>
        <dbReference type="EMBL" id="OEZ95872.1"/>
    </source>
</evidence>
<dbReference type="InterPro" id="IPR026039">
    <property type="entry name" value="YfgM"/>
</dbReference>
<evidence type="ECO:0000256" key="1">
    <source>
        <dbReference type="ARBA" id="ARBA00004167"/>
    </source>
</evidence>
<dbReference type="EMBL" id="LROM01000118">
    <property type="protein sequence ID" value="OEZ95872.1"/>
    <property type="molecule type" value="Genomic_DNA"/>
</dbReference>
<dbReference type="InterPro" id="IPR018704">
    <property type="entry name" value="SecYEG/CpoB_TPR"/>
</dbReference>
<keyword evidence="5 8" id="KW-1133">Transmembrane helix</keyword>
<feature type="domain" description="Ancillary SecYEG translocon subunit/Cell division coordinator CpoB TPR" evidence="9">
    <location>
        <begin position="15"/>
        <end position="207"/>
    </location>
</feature>
<accession>A0A1E7WD63</accession>
<dbReference type="RefSeq" id="WP_070250780.1">
    <property type="nucleotide sequence ID" value="NZ_LROM01000118.1"/>
</dbReference>
<keyword evidence="11" id="KW-1185">Reference proteome</keyword>
<evidence type="ECO:0000256" key="4">
    <source>
        <dbReference type="ARBA" id="ARBA00022692"/>
    </source>
</evidence>
<keyword evidence="7" id="KW-0143">Chaperone</keyword>
<evidence type="ECO:0000313" key="11">
    <source>
        <dbReference type="Proteomes" id="UP000175989"/>
    </source>
</evidence>
<proteinExistence type="predicted"/>
<dbReference type="PANTHER" id="PTHR38035:SF1">
    <property type="entry name" value="ANCILLARY SECYEG TRANSLOCON SUBUNIT"/>
    <property type="match status" value="1"/>
</dbReference>
<dbReference type="Proteomes" id="UP000175989">
    <property type="component" value="Unassembled WGS sequence"/>
</dbReference>
<dbReference type="GO" id="GO:0044877">
    <property type="term" value="F:protein-containing complex binding"/>
    <property type="evidence" value="ECO:0007669"/>
    <property type="project" value="InterPro"/>
</dbReference>
<evidence type="ECO:0000256" key="8">
    <source>
        <dbReference type="SAM" id="Phobius"/>
    </source>
</evidence>
<evidence type="ECO:0000256" key="2">
    <source>
        <dbReference type="ARBA" id="ARBA00004236"/>
    </source>
</evidence>
<keyword evidence="3" id="KW-1003">Cell membrane</keyword>
<evidence type="ECO:0000256" key="5">
    <source>
        <dbReference type="ARBA" id="ARBA00022989"/>
    </source>
</evidence>
<dbReference type="AlphaFoldDB" id="A0A1E7WD63"/>
<keyword evidence="6 8" id="KW-0472">Membrane</keyword>
<comment type="subcellular location">
    <subcellularLocation>
        <location evidence="2">Cell membrane</location>
    </subcellularLocation>
    <subcellularLocation>
        <location evidence="1">Membrane</location>
        <topology evidence="1">Single-pass membrane protein</topology>
    </subcellularLocation>
</comment>
<reference evidence="11" key="1">
    <citation type="journal article" date="2016" name="Front. Microbiol.">
        <title>Molecular Keys to the Janthinobacterium and Duganella spp. Interaction with the Plant Pathogen Fusarium graminearum.</title>
        <authorList>
            <person name="Haack F.S."/>
            <person name="Poehlein A."/>
            <person name="Kroger C."/>
            <person name="Voigt C.A."/>
            <person name="Piepenbring M."/>
            <person name="Bode H.B."/>
            <person name="Daniel R."/>
            <person name="Schafer W."/>
            <person name="Streit W.R."/>
        </authorList>
    </citation>
    <scope>NUCLEOTIDE SEQUENCE [LARGE SCALE GENOMIC DNA]</scope>
    <source>
        <strain evidence="11">T54</strain>
    </source>
</reference>
<protein>
    <recommendedName>
        <fullName evidence="9">Ancillary SecYEG translocon subunit/Cell division coordinator CpoB TPR domain-containing protein</fullName>
    </recommendedName>
</protein>
<name>A0A1E7WD63_9BURK</name>
<evidence type="ECO:0000256" key="7">
    <source>
        <dbReference type="ARBA" id="ARBA00023186"/>
    </source>
</evidence>
<gene>
    <name evidence="10" type="ORF">DUPY_41780</name>
</gene>
<feature type="transmembrane region" description="Helical" evidence="8">
    <location>
        <begin position="24"/>
        <end position="45"/>
    </location>
</feature>
<dbReference type="Pfam" id="PF09976">
    <property type="entry name" value="TPR_21"/>
    <property type="match status" value="1"/>
</dbReference>
<keyword evidence="4 8" id="KW-0812">Transmembrane</keyword>
<dbReference type="PIRSF" id="PIRSF006170">
    <property type="entry name" value="YfgM"/>
    <property type="match status" value="1"/>
</dbReference>
<dbReference type="OrthoDB" id="8521102at2"/>
<evidence type="ECO:0000256" key="6">
    <source>
        <dbReference type="ARBA" id="ARBA00023136"/>
    </source>
</evidence>
<evidence type="ECO:0000256" key="3">
    <source>
        <dbReference type="ARBA" id="ARBA00022475"/>
    </source>
</evidence>
<dbReference type="GO" id="GO:0005886">
    <property type="term" value="C:plasma membrane"/>
    <property type="evidence" value="ECO:0007669"/>
    <property type="project" value="UniProtKB-SubCell"/>
</dbReference>